<proteinExistence type="predicted"/>
<accession>A0ABW3KKU4</accession>
<keyword evidence="2" id="KW-1185">Reference proteome</keyword>
<evidence type="ECO:0000313" key="1">
    <source>
        <dbReference type="EMBL" id="MFD1009010.1"/>
    </source>
</evidence>
<reference evidence="2" key="1">
    <citation type="journal article" date="2019" name="Int. J. Syst. Evol. Microbiol.">
        <title>The Global Catalogue of Microorganisms (GCM) 10K type strain sequencing project: providing services to taxonomists for standard genome sequencing and annotation.</title>
        <authorList>
            <consortium name="The Broad Institute Genomics Platform"/>
            <consortium name="The Broad Institute Genome Sequencing Center for Infectious Disease"/>
            <person name="Wu L."/>
            <person name="Ma J."/>
        </authorList>
    </citation>
    <scope>NUCLEOTIDE SEQUENCE [LARGE SCALE GENOMIC DNA]</scope>
    <source>
        <strain evidence="2">CCUG 60525</strain>
    </source>
</reference>
<evidence type="ECO:0000313" key="2">
    <source>
        <dbReference type="Proteomes" id="UP001597048"/>
    </source>
</evidence>
<dbReference type="RefSeq" id="WP_379558991.1">
    <property type="nucleotide sequence ID" value="NZ_JBHTJS010000048.1"/>
</dbReference>
<comment type="caution">
    <text evidence="1">The sequence shown here is derived from an EMBL/GenBank/DDBJ whole genome shotgun (WGS) entry which is preliminary data.</text>
</comment>
<protein>
    <submittedName>
        <fullName evidence="1">Uncharacterized protein</fullName>
    </submittedName>
</protein>
<organism evidence="1 2">
    <name type="scientific">Oceanisphaera ostreae</name>
    <dbReference type="NCBI Taxonomy" id="914151"/>
    <lineage>
        <taxon>Bacteria</taxon>
        <taxon>Pseudomonadati</taxon>
        <taxon>Pseudomonadota</taxon>
        <taxon>Gammaproteobacteria</taxon>
        <taxon>Aeromonadales</taxon>
        <taxon>Aeromonadaceae</taxon>
        <taxon>Oceanisphaera</taxon>
    </lineage>
</organism>
<dbReference type="SUPFAM" id="SSF158682">
    <property type="entry name" value="TerB-like"/>
    <property type="match status" value="1"/>
</dbReference>
<dbReference type="Proteomes" id="UP001597048">
    <property type="component" value="Unassembled WGS sequence"/>
</dbReference>
<gene>
    <name evidence="1" type="ORF">ACFQ1C_12705</name>
</gene>
<dbReference type="EMBL" id="JBHTJS010000048">
    <property type="protein sequence ID" value="MFD1009010.1"/>
    <property type="molecule type" value="Genomic_DNA"/>
</dbReference>
<name>A0ABW3KKU4_9GAMM</name>
<dbReference type="InterPro" id="IPR029024">
    <property type="entry name" value="TerB-like"/>
</dbReference>
<sequence>MIWINIKKGMISADKADGYIDTNERVYLEALAHKLNLPTELVAHLEQQILQGIIQQGVMH</sequence>